<keyword evidence="2" id="KW-1185">Reference proteome</keyword>
<evidence type="ECO:0000313" key="2">
    <source>
        <dbReference type="Proteomes" id="UP000244052"/>
    </source>
</evidence>
<comment type="caution">
    <text evidence="1">The sequence shown here is derived from an EMBL/GenBank/DDBJ whole genome shotgun (WGS) entry which is preliminary data.</text>
</comment>
<reference evidence="1 2" key="1">
    <citation type="submission" date="2018-04" db="EMBL/GenBank/DDBJ databases">
        <title>Pseudomonas sp. nov., isolated from mangrove soil.</title>
        <authorList>
            <person name="Chen C."/>
        </authorList>
    </citation>
    <scope>NUCLEOTIDE SEQUENCE [LARGE SCALE GENOMIC DNA]</scope>
    <source>
        <strain evidence="1 2">JCM 14246</strain>
    </source>
</reference>
<dbReference type="AlphaFoldDB" id="A0A2T5PP45"/>
<sequence>MTFLREPLPFLGAGVVCTVYPQFDPRDLCANQRRTRDAPDCDKAMSQTNALTALAGIWAGRGGPTIAAQGLAGLPVQDRRPQALQES</sequence>
<proteinExistence type="predicted"/>
<gene>
    <name evidence="1" type="ORF">DBO86_08045</name>
</gene>
<accession>A0A2T5PP45</accession>
<evidence type="ECO:0000313" key="1">
    <source>
        <dbReference type="EMBL" id="PTU79511.1"/>
    </source>
</evidence>
<protein>
    <submittedName>
        <fullName evidence="1">Uncharacterized protein</fullName>
    </submittedName>
</protein>
<dbReference type="Proteomes" id="UP000244052">
    <property type="component" value="Unassembled WGS sequence"/>
</dbReference>
<organism evidence="1 2">
    <name type="scientific">Ectopseudomonas oleovorans</name>
    <name type="common">Pseudomonas oleovorans</name>
    <dbReference type="NCBI Taxonomy" id="301"/>
    <lineage>
        <taxon>Bacteria</taxon>
        <taxon>Pseudomonadati</taxon>
        <taxon>Pseudomonadota</taxon>
        <taxon>Gammaproteobacteria</taxon>
        <taxon>Pseudomonadales</taxon>
        <taxon>Pseudomonadaceae</taxon>
        <taxon>Ectopseudomonas</taxon>
    </lineage>
</organism>
<dbReference type="EMBL" id="QASO01000042">
    <property type="protein sequence ID" value="PTU79511.1"/>
    <property type="molecule type" value="Genomic_DNA"/>
</dbReference>
<name>A0A2T5PP45_ECTOL</name>